<dbReference type="InterPro" id="IPR009057">
    <property type="entry name" value="Homeodomain-like_sf"/>
</dbReference>
<dbReference type="PRINTS" id="PR00455">
    <property type="entry name" value="HTHTETR"/>
</dbReference>
<dbReference type="Gene3D" id="1.10.357.10">
    <property type="entry name" value="Tetracycline Repressor, domain 2"/>
    <property type="match status" value="1"/>
</dbReference>
<sequence length="200" mass="22660">MKMGRAANKKQQMEERIYDAGMKLFQEKGVPNTTLVEICELAGVSKGTFFNYFSSKEDILAKFGQNQIKILSRFAEKLPSTMSTKDKIIAVLLEDINGVRQSQVFARITLKGISEGGEIVYKLETQNRQNLSGIYERILVQGSKQGNDANLSLVADLIVTIYFHVLDKHFNRHEAFEDLEHFIINAVDILFNGIKDCLHD</sequence>
<dbReference type="Pfam" id="PF00440">
    <property type="entry name" value="TetR_N"/>
    <property type="match status" value="1"/>
</dbReference>
<gene>
    <name evidence="4" type="ORF">J2S07_003464</name>
</gene>
<feature type="domain" description="HTH tetR-type" evidence="3">
    <location>
        <begin position="11"/>
        <end position="71"/>
    </location>
</feature>
<evidence type="ECO:0000256" key="2">
    <source>
        <dbReference type="PROSITE-ProRule" id="PRU00335"/>
    </source>
</evidence>
<accession>A0ABT9V855</accession>
<evidence type="ECO:0000313" key="5">
    <source>
        <dbReference type="Proteomes" id="UP001231362"/>
    </source>
</evidence>
<feature type="DNA-binding region" description="H-T-H motif" evidence="2">
    <location>
        <begin position="34"/>
        <end position="53"/>
    </location>
</feature>
<organism evidence="4 5">
    <name type="scientific">Anoxybacillus andreesenii</name>
    <dbReference type="NCBI Taxonomy" id="1325932"/>
    <lineage>
        <taxon>Bacteria</taxon>
        <taxon>Bacillati</taxon>
        <taxon>Bacillota</taxon>
        <taxon>Bacilli</taxon>
        <taxon>Bacillales</taxon>
        <taxon>Anoxybacillaceae</taxon>
        <taxon>Anoxybacillus</taxon>
    </lineage>
</organism>
<dbReference type="InterPro" id="IPR050624">
    <property type="entry name" value="HTH-type_Tx_Regulator"/>
</dbReference>
<dbReference type="InterPro" id="IPR023772">
    <property type="entry name" value="DNA-bd_HTH_TetR-type_CS"/>
</dbReference>
<dbReference type="InterPro" id="IPR001647">
    <property type="entry name" value="HTH_TetR"/>
</dbReference>
<dbReference type="RefSeq" id="WP_307151607.1">
    <property type="nucleotide sequence ID" value="NZ_JAUSTU010000020.1"/>
</dbReference>
<name>A0ABT9V855_9BACL</name>
<dbReference type="EMBL" id="JAUSTU010000020">
    <property type="protein sequence ID" value="MDQ0157136.1"/>
    <property type="molecule type" value="Genomic_DNA"/>
</dbReference>
<reference evidence="4 5" key="1">
    <citation type="submission" date="2023-07" db="EMBL/GenBank/DDBJ databases">
        <title>Genomic Encyclopedia of Type Strains, Phase IV (KMG-IV): sequencing the most valuable type-strain genomes for metagenomic binning, comparative biology and taxonomic classification.</title>
        <authorList>
            <person name="Goeker M."/>
        </authorList>
    </citation>
    <scope>NUCLEOTIDE SEQUENCE [LARGE SCALE GENOMIC DNA]</scope>
    <source>
        <strain evidence="4 5">DSM 23948</strain>
    </source>
</reference>
<keyword evidence="1 2" id="KW-0238">DNA-binding</keyword>
<evidence type="ECO:0000256" key="1">
    <source>
        <dbReference type="ARBA" id="ARBA00023125"/>
    </source>
</evidence>
<keyword evidence="5" id="KW-1185">Reference proteome</keyword>
<protein>
    <submittedName>
        <fullName evidence="4">AcrR family transcriptional regulator</fullName>
    </submittedName>
</protein>
<comment type="caution">
    <text evidence="4">The sequence shown here is derived from an EMBL/GenBank/DDBJ whole genome shotgun (WGS) entry which is preliminary data.</text>
</comment>
<dbReference type="Proteomes" id="UP001231362">
    <property type="component" value="Unassembled WGS sequence"/>
</dbReference>
<dbReference type="PROSITE" id="PS50977">
    <property type="entry name" value="HTH_TETR_2"/>
    <property type="match status" value="1"/>
</dbReference>
<dbReference type="PANTHER" id="PTHR43479">
    <property type="entry name" value="ACREF/ENVCD OPERON REPRESSOR-RELATED"/>
    <property type="match status" value="1"/>
</dbReference>
<evidence type="ECO:0000313" key="4">
    <source>
        <dbReference type="EMBL" id="MDQ0157136.1"/>
    </source>
</evidence>
<dbReference type="SUPFAM" id="SSF46689">
    <property type="entry name" value="Homeodomain-like"/>
    <property type="match status" value="1"/>
</dbReference>
<proteinExistence type="predicted"/>
<evidence type="ECO:0000259" key="3">
    <source>
        <dbReference type="PROSITE" id="PS50977"/>
    </source>
</evidence>
<dbReference type="PROSITE" id="PS01081">
    <property type="entry name" value="HTH_TETR_1"/>
    <property type="match status" value="1"/>
</dbReference>
<dbReference type="PANTHER" id="PTHR43479:SF11">
    <property type="entry name" value="ACREF_ENVCD OPERON REPRESSOR-RELATED"/>
    <property type="match status" value="1"/>
</dbReference>